<accession>A0AAI8M4T6</accession>
<evidence type="ECO:0000259" key="3">
    <source>
        <dbReference type="PROSITE" id="PS50887"/>
    </source>
</evidence>
<dbReference type="GO" id="GO:0052621">
    <property type="term" value="F:diguanylate cyclase activity"/>
    <property type="evidence" value="ECO:0007669"/>
    <property type="project" value="UniProtKB-EC"/>
</dbReference>
<evidence type="ECO:0000313" key="4">
    <source>
        <dbReference type="EMBL" id="BAL73438.1"/>
    </source>
</evidence>
<dbReference type="InterPro" id="IPR000160">
    <property type="entry name" value="GGDEF_dom"/>
</dbReference>
<dbReference type="PANTHER" id="PTHR45138:SF9">
    <property type="entry name" value="DIGUANYLATE CYCLASE DGCM-RELATED"/>
    <property type="match status" value="1"/>
</dbReference>
<dbReference type="KEGG" id="brs:S23_02120"/>
<comment type="catalytic activity">
    <reaction evidence="2">
        <text>2 GTP = 3',3'-c-di-GMP + 2 diphosphate</text>
        <dbReference type="Rhea" id="RHEA:24898"/>
        <dbReference type="ChEBI" id="CHEBI:33019"/>
        <dbReference type="ChEBI" id="CHEBI:37565"/>
        <dbReference type="ChEBI" id="CHEBI:58805"/>
        <dbReference type="EC" id="2.7.7.65"/>
    </reaction>
</comment>
<dbReference type="SUPFAM" id="SSF55073">
    <property type="entry name" value="Nucleotide cyclase"/>
    <property type="match status" value="1"/>
</dbReference>
<dbReference type="GO" id="GO:0005886">
    <property type="term" value="C:plasma membrane"/>
    <property type="evidence" value="ECO:0007669"/>
    <property type="project" value="TreeGrafter"/>
</dbReference>
<dbReference type="InterPro" id="IPR050469">
    <property type="entry name" value="Diguanylate_Cyclase"/>
</dbReference>
<dbReference type="NCBIfam" id="TIGR00254">
    <property type="entry name" value="GGDEF"/>
    <property type="match status" value="1"/>
</dbReference>
<name>A0AAI8M4T6_9BRAD</name>
<feature type="domain" description="GGDEF" evidence="3">
    <location>
        <begin position="214"/>
        <end position="349"/>
    </location>
</feature>
<dbReference type="AlphaFoldDB" id="A0AAI8M4T6"/>
<dbReference type="SMART" id="SM00267">
    <property type="entry name" value="GGDEF"/>
    <property type="match status" value="1"/>
</dbReference>
<keyword evidence="5" id="KW-1185">Reference proteome</keyword>
<dbReference type="Gene3D" id="3.30.70.270">
    <property type="match status" value="1"/>
</dbReference>
<dbReference type="GO" id="GO:0043709">
    <property type="term" value="P:cell adhesion involved in single-species biofilm formation"/>
    <property type="evidence" value="ECO:0007669"/>
    <property type="project" value="TreeGrafter"/>
</dbReference>
<dbReference type="EMBL" id="AP012279">
    <property type="protein sequence ID" value="BAL73438.1"/>
    <property type="molecule type" value="Genomic_DNA"/>
</dbReference>
<reference evidence="4 5" key="1">
    <citation type="journal article" date="2012" name="Microbes Environ.">
        <title>Complete genome sequence of Bradyrhizobium sp. S23321: insights into symbiosis evolution in soil oligotrophs.</title>
        <authorList>
            <person name="Okubo T."/>
            <person name="Tsukui T."/>
            <person name="Maita H."/>
            <person name="Okamoto S."/>
            <person name="Oshima K."/>
            <person name="Fujisawa T."/>
            <person name="Saito A."/>
            <person name="Futamata H."/>
            <person name="Hattori R."/>
            <person name="Shimomura Y."/>
            <person name="Haruta S."/>
            <person name="Morimoto S."/>
            <person name="Wang Y."/>
            <person name="Sakai Y."/>
            <person name="Hattori M."/>
            <person name="Aizawa S."/>
            <person name="Nagashima K.V.P."/>
            <person name="Masuda S."/>
            <person name="Hattori T."/>
            <person name="Yamashita A."/>
            <person name="Bao Z."/>
            <person name="Hayatsu M."/>
            <person name="Kajiya-Kanegae H."/>
            <person name="Yoshinaga I."/>
            <person name="Sakamoto K."/>
            <person name="Toyota K."/>
            <person name="Nakao M."/>
            <person name="Kohara M."/>
            <person name="Anda M."/>
            <person name="Niwa R."/>
            <person name="Jung-Hwan P."/>
            <person name="Sameshima-Saito R."/>
            <person name="Tokuda S."/>
            <person name="Yamamoto S."/>
            <person name="Yamamoto S."/>
            <person name="Yokoyama T."/>
            <person name="Akutsu T."/>
            <person name="Nakamura Y."/>
            <person name="Nakahira-Yanaka Y."/>
            <person name="Takada Hoshino Y."/>
            <person name="Hirakawa H."/>
            <person name="Mitsui H."/>
            <person name="Terasawa K."/>
            <person name="Itakura M."/>
            <person name="Sato S."/>
            <person name="Ikeda-Ohtsubo W."/>
            <person name="Sakakura N."/>
            <person name="Kaminuma E."/>
            <person name="Minamisawa K."/>
        </authorList>
    </citation>
    <scope>NUCLEOTIDE SEQUENCE [LARGE SCALE GENOMIC DNA]</scope>
    <source>
        <strain evidence="4 5">S23321</strain>
    </source>
</reference>
<dbReference type="PANTHER" id="PTHR45138">
    <property type="entry name" value="REGULATORY COMPONENTS OF SENSORY TRANSDUCTION SYSTEM"/>
    <property type="match status" value="1"/>
</dbReference>
<evidence type="ECO:0000313" key="5">
    <source>
        <dbReference type="Proteomes" id="UP000007886"/>
    </source>
</evidence>
<dbReference type="PROSITE" id="PS50887">
    <property type="entry name" value="GGDEF"/>
    <property type="match status" value="1"/>
</dbReference>
<protein>
    <recommendedName>
        <fullName evidence="1">diguanylate cyclase</fullName>
        <ecNumber evidence="1">2.7.7.65</ecNumber>
    </recommendedName>
</protein>
<organism evidence="4 5">
    <name type="scientific">Bradyrhizobium cosmicum</name>
    <dbReference type="NCBI Taxonomy" id="1404864"/>
    <lineage>
        <taxon>Bacteria</taxon>
        <taxon>Pseudomonadati</taxon>
        <taxon>Pseudomonadota</taxon>
        <taxon>Alphaproteobacteria</taxon>
        <taxon>Hyphomicrobiales</taxon>
        <taxon>Nitrobacteraceae</taxon>
        <taxon>Bradyrhizobium</taxon>
    </lineage>
</organism>
<evidence type="ECO:0000256" key="1">
    <source>
        <dbReference type="ARBA" id="ARBA00012528"/>
    </source>
</evidence>
<gene>
    <name evidence="4" type="ORF">S23_02120</name>
</gene>
<dbReference type="Proteomes" id="UP000007886">
    <property type="component" value="Chromosome"/>
</dbReference>
<dbReference type="InterPro" id="IPR043128">
    <property type="entry name" value="Rev_trsase/Diguanyl_cyclase"/>
</dbReference>
<dbReference type="Pfam" id="PF00990">
    <property type="entry name" value="GGDEF"/>
    <property type="match status" value="1"/>
</dbReference>
<sequence length="357" mass="39067">MAANSTRQAMDSGFDDPDHDYAASIAGRAMRSMAEQRIPPTPANFAVWFRYFAGSQDDLRNAVDLLIDHNRPFDAGTNRNLFETYVAPQVSAVALNTSERLHTLMGAAKGFLATAIADNQSQIQAISEVTDQGNAGVDPKVLVGQLMNELARAATRATRLEAGFAEKTRELDVIRDSLSKSEERARTDMLTGLANRRALDEFLRQAQTTADWGEPLSVLLLDIDHFKSFNDNFGHSVGDQVLRLMARVLREKVRQQDLPARYGGEELIAVLPDADLAICAEIAEVIRRAIAECTITRRSTGEMLPSISVSIGVAQYRTGEAITDLIERCDRALYLAKGGGRNRVVTESELDRAAAAG</sequence>
<dbReference type="CDD" id="cd01949">
    <property type="entry name" value="GGDEF"/>
    <property type="match status" value="1"/>
</dbReference>
<evidence type="ECO:0000256" key="2">
    <source>
        <dbReference type="ARBA" id="ARBA00034247"/>
    </source>
</evidence>
<dbReference type="EC" id="2.7.7.65" evidence="1"/>
<dbReference type="FunFam" id="3.30.70.270:FF:000001">
    <property type="entry name" value="Diguanylate cyclase domain protein"/>
    <property type="match status" value="1"/>
</dbReference>
<dbReference type="GO" id="GO:1902201">
    <property type="term" value="P:negative regulation of bacterial-type flagellum-dependent cell motility"/>
    <property type="evidence" value="ECO:0007669"/>
    <property type="project" value="TreeGrafter"/>
</dbReference>
<proteinExistence type="predicted"/>
<dbReference type="InterPro" id="IPR029787">
    <property type="entry name" value="Nucleotide_cyclase"/>
</dbReference>